<organism evidence="1 2">
    <name type="scientific">Negadavirga shengliensis</name>
    <dbReference type="NCBI Taxonomy" id="1389218"/>
    <lineage>
        <taxon>Bacteria</taxon>
        <taxon>Pseudomonadati</taxon>
        <taxon>Bacteroidota</taxon>
        <taxon>Cytophagia</taxon>
        <taxon>Cytophagales</taxon>
        <taxon>Cyclobacteriaceae</taxon>
        <taxon>Negadavirga</taxon>
    </lineage>
</organism>
<dbReference type="InterPro" id="IPR052732">
    <property type="entry name" value="Cell-binding_unc_protein"/>
</dbReference>
<dbReference type="InterPro" id="IPR027417">
    <property type="entry name" value="P-loop_NTPase"/>
</dbReference>
<dbReference type="Proteomes" id="UP001595818">
    <property type="component" value="Unassembled WGS sequence"/>
</dbReference>
<keyword evidence="2" id="KW-1185">Reference proteome</keyword>
<evidence type="ECO:0000313" key="1">
    <source>
        <dbReference type="EMBL" id="MFC4872547.1"/>
    </source>
</evidence>
<dbReference type="Pfam" id="PF13671">
    <property type="entry name" value="AAA_33"/>
    <property type="match status" value="1"/>
</dbReference>
<reference evidence="2" key="1">
    <citation type="journal article" date="2019" name="Int. J. Syst. Evol. Microbiol.">
        <title>The Global Catalogue of Microorganisms (GCM) 10K type strain sequencing project: providing services to taxonomists for standard genome sequencing and annotation.</title>
        <authorList>
            <consortium name="The Broad Institute Genomics Platform"/>
            <consortium name="The Broad Institute Genome Sequencing Center for Infectious Disease"/>
            <person name="Wu L."/>
            <person name="Ma J."/>
        </authorList>
    </citation>
    <scope>NUCLEOTIDE SEQUENCE [LARGE SCALE GENOMIC DNA]</scope>
    <source>
        <strain evidence="2">CGMCC 4.7466</strain>
    </source>
</reference>
<dbReference type="RefSeq" id="WP_377065030.1">
    <property type="nucleotide sequence ID" value="NZ_JBHSJJ010000006.1"/>
</dbReference>
<name>A0ABV9T228_9BACT</name>
<protein>
    <submittedName>
        <fullName evidence="1">AAA family ATPase</fullName>
    </submittedName>
</protein>
<dbReference type="SUPFAM" id="SSF52540">
    <property type="entry name" value="P-loop containing nucleoside triphosphate hydrolases"/>
    <property type="match status" value="1"/>
</dbReference>
<evidence type="ECO:0000313" key="2">
    <source>
        <dbReference type="Proteomes" id="UP001595818"/>
    </source>
</evidence>
<proteinExistence type="predicted"/>
<accession>A0ABV9T228</accession>
<dbReference type="EMBL" id="JBHSJJ010000006">
    <property type="protein sequence ID" value="MFC4872547.1"/>
    <property type="molecule type" value="Genomic_DNA"/>
</dbReference>
<dbReference type="Gene3D" id="3.40.50.300">
    <property type="entry name" value="P-loop containing nucleotide triphosphate hydrolases"/>
    <property type="match status" value="1"/>
</dbReference>
<dbReference type="PANTHER" id="PTHR43883">
    <property type="entry name" value="SLR0207 PROTEIN"/>
    <property type="match status" value="1"/>
</dbReference>
<comment type="caution">
    <text evidence="1">The sequence shown here is derived from an EMBL/GenBank/DDBJ whole genome shotgun (WGS) entry which is preliminary data.</text>
</comment>
<sequence length="165" mass="19335">MIIMVMGLPGSGKSYFGERLAQKLGVEYLNSDQVRSKMDLMGQYADETRKQVYEEMAKKVDKLLGESQSVAVDATFQKETYRKIFFELADKHKKKVSIVWVWAEENLIIERLRKKRKDSEADFEVYRKLKTAYENISRPHLKLQSTNDNIDRMLDQAAGYIQERE</sequence>
<gene>
    <name evidence="1" type="ORF">ACFPFU_12690</name>
</gene>
<dbReference type="PANTHER" id="PTHR43883:SF1">
    <property type="entry name" value="GLUCONOKINASE"/>
    <property type="match status" value="1"/>
</dbReference>